<dbReference type="AlphaFoldDB" id="A0A328TP25"/>
<dbReference type="EMBL" id="LJAM02000042">
    <property type="protein sequence ID" value="RAP72347.1"/>
    <property type="molecule type" value="Genomic_DNA"/>
</dbReference>
<reference evidence="1" key="1">
    <citation type="submission" date="2018-04" db="EMBL/GenBank/DDBJ databases">
        <title>Genomes of the Obligate Erwinia dacicola and Facultative Enterobacter sp. OLF Endosymbionts of the Olive Fruit fly, Bactrocera oleae.</title>
        <authorList>
            <person name="Estes A.M."/>
            <person name="Hearn D.J."/>
            <person name="Agarwal S."/>
            <person name="Pierson E.A."/>
            <person name="Dunning-Hotopp J.C."/>
        </authorList>
    </citation>
    <scope>NUCLEOTIDE SEQUENCE [LARGE SCALE GENOMIC DNA]</scope>
    <source>
        <strain evidence="1">Oroville</strain>
    </source>
</reference>
<dbReference type="Proteomes" id="UP000244334">
    <property type="component" value="Unassembled WGS sequence"/>
</dbReference>
<keyword evidence="2" id="KW-1185">Reference proteome</keyword>
<accession>A0A328TP25</accession>
<comment type="caution">
    <text evidence="1">The sequence shown here is derived from an EMBL/GenBank/DDBJ whole genome shotgun (WGS) entry which is preliminary data.</text>
</comment>
<protein>
    <submittedName>
        <fullName evidence="1">HTH-type transcriptional repressor cytR</fullName>
    </submittedName>
</protein>
<dbReference type="SUPFAM" id="SSF53822">
    <property type="entry name" value="Periplasmic binding protein-like I"/>
    <property type="match status" value="1"/>
</dbReference>
<name>A0A328TP25_9GAMM</name>
<organism evidence="1 2">
    <name type="scientific">Candidatus Erwinia dacicola</name>
    <dbReference type="NCBI Taxonomy" id="252393"/>
    <lineage>
        <taxon>Bacteria</taxon>
        <taxon>Pseudomonadati</taxon>
        <taxon>Pseudomonadota</taxon>
        <taxon>Gammaproteobacteria</taxon>
        <taxon>Enterobacterales</taxon>
        <taxon>Erwiniaceae</taxon>
        <taxon>Erwinia</taxon>
    </lineage>
</organism>
<sequence length="143" mass="15822">MPRSLSEIIRGIKVVAASEGYLVLIGDCVHQNQQEKSFLNLMLTRQIDGMVLRCSSVPFETGVEEQRNLPPVAMTNEFAPELELRTVYVDNLAASPALPDRMICCCASIACRATSRRCAVTASRLIRNISCAVNLVSMLVHRR</sequence>
<evidence type="ECO:0000313" key="1">
    <source>
        <dbReference type="EMBL" id="RAP72347.1"/>
    </source>
</evidence>
<gene>
    <name evidence="1" type="ORF">ACZ87_00825</name>
</gene>
<dbReference type="InterPro" id="IPR028082">
    <property type="entry name" value="Peripla_BP_I"/>
</dbReference>
<evidence type="ECO:0000313" key="2">
    <source>
        <dbReference type="Proteomes" id="UP000244334"/>
    </source>
</evidence>
<dbReference type="Gene3D" id="3.40.50.2300">
    <property type="match status" value="1"/>
</dbReference>
<proteinExistence type="predicted"/>